<dbReference type="Gene3D" id="1.10.1220.10">
    <property type="entry name" value="Met repressor-like"/>
    <property type="match status" value="1"/>
</dbReference>
<name>A0ABV6QYL2_9CAUL</name>
<keyword evidence="4" id="KW-1185">Reference proteome</keyword>
<organism evidence="3 4">
    <name type="scientific">Brevundimonas balnearis</name>
    <dbReference type="NCBI Taxonomy" id="1572858"/>
    <lineage>
        <taxon>Bacteria</taxon>
        <taxon>Pseudomonadati</taxon>
        <taxon>Pseudomonadota</taxon>
        <taxon>Alphaproteobacteria</taxon>
        <taxon>Caulobacterales</taxon>
        <taxon>Caulobacteraceae</taxon>
        <taxon>Brevundimonas</taxon>
    </lineage>
</organism>
<dbReference type="Proteomes" id="UP001589906">
    <property type="component" value="Unassembled WGS sequence"/>
</dbReference>
<dbReference type="InterPro" id="IPR002048">
    <property type="entry name" value="EF_hand_dom"/>
</dbReference>
<keyword evidence="1" id="KW-0812">Transmembrane</keyword>
<evidence type="ECO:0000313" key="3">
    <source>
        <dbReference type="EMBL" id="MFC0632460.1"/>
    </source>
</evidence>
<reference evidence="3 4" key="1">
    <citation type="submission" date="2024-09" db="EMBL/GenBank/DDBJ databases">
        <authorList>
            <person name="Sun Q."/>
            <person name="Mori K."/>
        </authorList>
    </citation>
    <scope>NUCLEOTIDE SEQUENCE [LARGE SCALE GENOMIC DNA]</scope>
    <source>
        <strain evidence="3 4">NCAIM B.02621</strain>
    </source>
</reference>
<keyword evidence="1" id="KW-1133">Transmembrane helix</keyword>
<evidence type="ECO:0000259" key="2">
    <source>
        <dbReference type="PROSITE" id="PS50222"/>
    </source>
</evidence>
<evidence type="ECO:0000313" key="4">
    <source>
        <dbReference type="Proteomes" id="UP001589906"/>
    </source>
</evidence>
<evidence type="ECO:0000256" key="1">
    <source>
        <dbReference type="SAM" id="Phobius"/>
    </source>
</evidence>
<accession>A0ABV6QYL2</accession>
<dbReference type="RefSeq" id="WP_376833424.1">
    <property type="nucleotide sequence ID" value="NZ_JBHLSW010000003.1"/>
</dbReference>
<dbReference type="PROSITE" id="PS00018">
    <property type="entry name" value="EF_HAND_1"/>
    <property type="match status" value="1"/>
</dbReference>
<dbReference type="InterPro" id="IPR013321">
    <property type="entry name" value="Arc_rbn_hlx_hlx"/>
</dbReference>
<sequence>MSGRPAKKSETLEVRLPHELKVRFMARCRDRGLTASEVVRDFIERAGAGGRRVAFGWRTLLAALAGALALGAIAAPSIAEVAAPGRGAFDRLDRDRDGVLTFEEFRAR</sequence>
<protein>
    <recommendedName>
        <fullName evidence="2">EF-hand domain-containing protein</fullName>
    </recommendedName>
</protein>
<dbReference type="InterPro" id="IPR018247">
    <property type="entry name" value="EF_Hand_1_Ca_BS"/>
</dbReference>
<gene>
    <name evidence="3" type="ORF">ACFFGE_01010</name>
</gene>
<dbReference type="EMBL" id="JBHLSW010000003">
    <property type="protein sequence ID" value="MFC0632460.1"/>
    <property type="molecule type" value="Genomic_DNA"/>
</dbReference>
<feature type="domain" description="EF-hand" evidence="2">
    <location>
        <begin position="88"/>
        <end position="108"/>
    </location>
</feature>
<dbReference type="InterPro" id="IPR010985">
    <property type="entry name" value="Ribbon_hlx_hlx"/>
</dbReference>
<feature type="transmembrane region" description="Helical" evidence="1">
    <location>
        <begin position="60"/>
        <end position="79"/>
    </location>
</feature>
<proteinExistence type="predicted"/>
<comment type="caution">
    <text evidence="3">The sequence shown here is derived from an EMBL/GenBank/DDBJ whole genome shotgun (WGS) entry which is preliminary data.</text>
</comment>
<keyword evidence="1" id="KW-0472">Membrane</keyword>
<dbReference type="SUPFAM" id="SSF47598">
    <property type="entry name" value="Ribbon-helix-helix"/>
    <property type="match status" value="1"/>
</dbReference>
<dbReference type="PROSITE" id="PS50222">
    <property type="entry name" value="EF_HAND_2"/>
    <property type="match status" value="1"/>
</dbReference>